<dbReference type="PANTHER" id="PTHR38121:SF5">
    <property type="entry name" value="GH16 DOMAIN-CONTAINING PROTEIN"/>
    <property type="match status" value="1"/>
</dbReference>
<keyword evidence="3" id="KW-1185">Reference proteome</keyword>
<proteinExistence type="predicted"/>
<dbReference type="GO" id="GO:0004553">
    <property type="term" value="F:hydrolase activity, hydrolyzing O-glycosyl compounds"/>
    <property type="evidence" value="ECO:0007669"/>
    <property type="project" value="InterPro"/>
</dbReference>
<dbReference type="PANTHER" id="PTHR38121">
    <property type="entry name" value="GH16 DOMAIN-CONTAINING PROTEIN"/>
    <property type="match status" value="1"/>
</dbReference>
<dbReference type="CDD" id="cd00413">
    <property type="entry name" value="Glyco_hydrolase_16"/>
    <property type="match status" value="1"/>
</dbReference>
<dbReference type="Proteomes" id="UP000887229">
    <property type="component" value="Unassembled WGS sequence"/>
</dbReference>
<dbReference type="EMBL" id="MU251251">
    <property type="protein sequence ID" value="KAG9255201.1"/>
    <property type="molecule type" value="Genomic_DNA"/>
</dbReference>
<sequence length="256" mass="28514">MVFTDSLETDFTKIAEMGQADDWIRQEFNVAVSEGRGEYGKAFRVENVFTTTESSHDTGLTLRVGAGVVDNAISAAELDTARLDMYHGSFRAGMKIPQVKGTCAAFFWYFNDTQEIDIEFLTREFEPDKQIYPVHLVIQPKETGTGGMHQQVHLDFDPTAAFHEYRIDYLPGRVVFYADSRPLAAMEGDGVPQVGGHLILQHWSNGDPQWSGGPPEEDALLAVRYVQAYFNSSLPDGGRSKSAARRCVVQETISHV</sequence>
<protein>
    <submittedName>
        <fullName evidence="2">Concanavalin A-like lectin/glucanase domain-containing protein</fullName>
    </submittedName>
</protein>
<dbReference type="Gene3D" id="2.60.120.200">
    <property type="match status" value="1"/>
</dbReference>
<dbReference type="InterPro" id="IPR013320">
    <property type="entry name" value="ConA-like_dom_sf"/>
</dbReference>
<organism evidence="2 3">
    <name type="scientific">Emericellopsis atlantica</name>
    <dbReference type="NCBI Taxonomy" id="2614577"/>
    <lineage>
        <taxon>Eukaryota</taxon>
        <taxon>Fungi</taxon>
        <taxon>Dikarya</taxon>
        <taxon>Ascomycota</taxon>
        <taxon>Pezizomycotina</taxon>
        <taxon>Sordariomycetes</taxon>
        <taxon>Hypocreomycetidae</taxon>
        <taxon>Hypocreales</taxon>
        <taxon>Bionectriaceae</taxon>
        <taxon>Emericellopsis</taxon>
    </lineage>
</organism>
<dbReference type="InterPro" id="IPR000757">
    <property type="entry name" value="Beta-glucanase-like"/>
</dbReference>
<accession>A0A9P7ZP10</accession>
<feature type="domain" description="GH16" evidence="1">
    <location>
        <begin position="9"/>
        <end position="234"/>
    </location>
</feature>
<name>A0A9P7ZP10_9HYPO</name>
<dbReference type="AlphaFoldDB" id="A0A9P7ZP10"/>
<evidence type="ECO:0000259" key="1">
    <source>
        <dbReference type="PROSITE" id="PS51762"/>
    </source>
</evidence>
<reference evidence="2" key="1">
    <citation type="journal article" date="2021" name="IMA Fungus">
        <title>Genomic characterization of three marine fungi, including Emericellopsis atlantica sp. nov. with signatures of a generalist lifestyle and marine biomass degradation.</title>
        <authorList>
            <person name="Hagestad O.C."/>
            <person name="Hou L."/>
            <person name="Andersen J.H."/>
            <person name="Hansen E.H."/>
            <person name="Altermark B."/>
            <person name="Li C."/>
            <person name="Kuhnert E."/>
            <person name="Cox R.J."/>
            <person name="Crous P.W."/>
            <person name="Spatafora J.W."/>
            <person name="Lail K."/>
            <person name="Amirebrahimi M."/>
            <person name="Lipzen A."/>
            <person name="Pangilinan J."/>
            <person name="Andreopoulos W."/>
            <person name="Hayes R.D."/>
            <person name="Ng V."/>
            <person name="Grigoriev I.V."/>
            <person name="Jackson S.A."/>
            <person name="Sutton T.D.S."/>
            <person name="Dobson A.D.W."/>
            <person name="Rama T."/>
        </authorList>
    </citation>
    <scope>NUCLEOTIDE SEQUENCE</scope>
    <source>
        <strain evidence="2">TS7</strain>
    </source>
</reference>
<dbReference type="OrthoDB" id="25131at2759"/>
<dbReference type="GeneID" id="70295804"/>
<dbReference type="GO" id="GO:0005975">
    <property type="term" value="P:carbohydrate metabolic process"/>
    <property type="evidence" value="ECO:0007669"/>
    <property type="project" value="InterPro"/>
</dbReference>
<dbReference type="RefSeq" id="XP_046119125.1">
    <property type="nucleotide sequence ID" value="XM_046264901.1"/>
</dbReference>
<dbReference type="PROSITE" id="PS51762">
    <property type="entry name" value="GH16_2"/>
    <property type="match status" value="1"/>
</dbReference>
<gene>
    <name evidence="2" type="ORF">F5Z01DRAFT_673157</name>
</gene>
<dbReference type="SUPFAM" id="SSF49899">
    <property type="entry name" value="Concanavalin A-like lectins/glucanases"/>
    <property type="match status" value="1"/>
</dbReference>
<evidence type="ECO:0000313" key="2">
    <source>
        <dbReference type="EMBL" id="KAG9255201.1"/>
    </source>
</evidence>
<dbReference type="Pfam" id="PF00722">
    <property type="entry name" value="Glyco_hydro_16"/>
    <property type="match status" value="1"/>
</dbReference>
<comment type="caution">
    <text evidence="2">The sequence shown here is derived from an EMBL/GenBank/DDBJ whole genome shotgun (WGS) entry which is preliminary data.</text>
</comment>
<evidence type="ECO:0000313" key="3">
    <source>
        <dbReference type="Proteomes" id="UP000887229"/>
    </source>
</evidence>